<accession>A0A323TMW0</accession>
<dbReference type="Proteomes" id="UP000248214">
    <property type="component" value="Unassembled WGS sequence"/>
</dbReference>
<dbReference type="CDD" id="cd16833">
    <property type="entry name" value="YfiH"/>
    <property type="match status" value="1"/>
</dbReference>
<sequence length="276" mass="30703">MQEPFIKETTSTLLLNNWADQTNRLVAGFTTKNGGTSQAPYQTNNLGLHVKDDPRKVVTNRMSLANHLGFPTTNWACADQVHADQIVKISKPLAGSGAVDYQDSIKGTDGLYTQEKDLLLALCYADCVPVYFFAPDHQMIGVAHAGWKGTVKNISGKMIELWDLMENIPPKDIHAAIGPSIDSCCYVVDDHVINEVNDVLKSISSDYAPYKEISEGQYQLDLKMLNKLLLLHAGVEEKNILVSNYCTSCQDDLFFSHRRDEGKTGRMLSFIGMKKE</sequence>
<evidence type="ECO:0000256" key="7">
    <source>
        <dbReference type="ARBA" id="ARBA00022801"/>
    </source>
</evidence>
<evidence type="ECO:0000256" key="6">
    <source>
        <dbReference type="ARBA" id="ARBA00022723"/>
    </source>
</evidence>
<evidence type="ECO:0000256" key="11">
    <source>
        <dbReference type="ARBA" id="ARBA00049893"/>
    </source>
</evidence>
<dbReference type="InterPro" id="IPR011324">
    <property type="entry name" value="Cytotoxic_necrot_fac-like_cat"/>
</dbReference>
<keyword evidence="14" id="KW-1185">Reference proteome</keyword>
<dbReference type="RefSeq" id="WP_110607678.1">
    <property type="nucleotide sequence ID" value="NZ_PDOD01000001.1"/>
</dbReference>
<dbReference type="InterPro" id="IPR038371">
    <property type="entry name" value="Cu_polyphenol_OxRdtase_sf"/>
</dbReference>
<dbReference type="GO" id="GO:0016787">
    <property type="term" value="F:hydrolase activity"/>
    <property type="evidence" value="ECO:0007669"/>
    <property type="project" value="UniProtKB-KW"/>
</dbReference>
<protein>
    <recommendedName>
        <fullName evidence="12">Purine nucleoside phosphorylase</fullName>
    </recommendedName>
</protein>
<dbReference type="InterPro" id="IPR003730">
    <property type="entry name" value="Cu_polyphenol_OxRdtase"/>
</dbReference>
<gene>
    <name evidence="13" type="ORF">CR194_00425</name>
</gene>
<dbReference type="NCBIfam" id="TIGR00726">
    <property type="entry name" value="peptidoglycan editing factor PgeF"/>
    <property type="match status" value="1"/>
</dbReference>
<dbReference type="SUPFAM" id="SSF64438">
    <property type="entry name" value="CNF1/YfiH-like putative cysteine hydrolases"/>
    <property type="match status" value="1"/>
</dbReference>
<evidence type="ECO:0000313" key="14">
    <source>
        <dbReference type="Proteomes" id="UP000248214"/>
    </source>
</evidence>
<name>A0A323TMW0_9BACI</name>
<comment type="catalytic activity">
    <reaction evidence="9">
        <text>adenosine + H2O + H(+) = inosine + NH4(+)</text>
        <dbReference type="Rhea" id="RHEA:24408"/>
        <dbReference type="ChEBI" id="CHEBI:15377"/>
        <dbReference type="ChEBI" id="CHEBI:15378"/>
        <dbReference type="ChEBI" id="CHEBI:16335"/>
        <dbReference type="ChEBI" id="CHEBI:17596"/>
        <dbReference type="ChEBI" id="CHEBI:28938"/>
        <dbReference type="EC" id="3.5.4.4"/>
    </reaction>
    <physiologicalReaction direction="left-to-right" evidence="9">
        <dbReference type="Rhea" id="RHEA:24409"/>
    </physiologicalReaction>
</comment>
<comment type="catalytic activity">
    <reaction evidence="1">
        <text>inosine + phosphate = alpha-D-ribose 1-phosphate + hypoxanthine</text>
        <dbReference type="Rhea" id="RHEA:27646"/>
        <dbReference type="ChEBI" id="CHEBI:17368"/>
        <dbReference type="ChEBI" id="CHEBI:17596"/>
        <dbReference type="ChEBI" id="CHEBI:43474"/>
        <dbReference type="ChEBI" id="CHEBI:57720"/>
        <dbReference type="EC" id="2.4.2.1"/>
    </reaction>
    <physiologicalReaction direction="left-to-right" evidence="1">
        <dbReference type="Rhea" id="RHEA:27647"/>
    </physiologicalReaction>
</comment>
<evidence type="ECO:0000256" key="1">
    <source>
        <dbReference type="ARBA" id="ARBA00000553"/>
    </source>
</evidence>
<evidence type="ECO:0000256" key="2">
    <source>
        <dbReference type="ARBA" id="ARBA00001947"/>
    </source>
</evidence>
<keyword evidence="8" id="KW-0862">Zinc</keyword>
<proteinExistence type="inferred from homology"/>
<dbReference type="OrthoDB" id="4279at2"/>
<evidence type="ECO:0000256" key="3">
    <source>
        <dbReference type="ARBA" id="ARBA00003215"/>
    </source>
</evidence>
<comment type="similarity">
    <text evidence="4 12">Belongs to the purine nucleoside phosphorylase YfiH/LACC1 family.</text>
</comment>
<evidence type="ECO:0000256" key="10">
    <source>
        <dbReference type="ARBA" id="ARBA00048968"/>
    </source>
</evidence>
<comment type="function">
    <text evidence="3">Purine nucleoside enzyme that catalyzes the phosphorolysis of adenosine and inosine nucleosides, yielding D-ribose 1-phosphate and the respective free bases, adenine and hypoxanthine. Also catalyzes the phosphorolysis of S-methyl-5'-thioadenosine into adenine and S-methyl-5-thio-alpha-D-ribose 1-phosphate. Also has adenosine deaminase activity.</text>
</comment>
<evidence type="ECO:0000313" key="13">
    <source>
        <dbReference type="EMBL" id="PYZ94043.1"/>
    </source>
</evidence>
<dbReference type="GO" id="GO:0005507">
    <property type="term" value="F:copper ion binding"/>
    <property type="evidence" value="ECO:0007669"/>
    <property type="project" value="TreeGrafter"/>
</dbReference>
<keyword evidence="5" id="KW-0808">Transferase</keyword>
<dbReference type="EMBL" id="PDOD01000001">
    <property type="protein sequence ID" value="PYZ94043.1"/>
    <property type="molecule type" value="Genomic_DNA"/>
</dbReference>
<dbReference type="Gene3D" id="3.60.140.10">
    <property type="entry name" value="CNF1/YfiH-like putative cysteine hydrolases"/>
    <property type="match status" value="1"/>
</dbReference>
<dbReference type="PANTHER" id="PTHR30616">
    <property type="entry name" value="UNCHARACTERIZED PROTEIN YFIH"/>
    <property type="match status" value="1"/>
</dbReference>
<evidence type="ECO:0000256" key="9">
    <source>
        <dbReference type="ARBA" id="ARBA00047989"/>
    </source>
</evidence>
<keyword evidence="6" id="KW-0479">Metal-binding</keyword>
<evidence type="ECO:0000256" key="12">
    <source>
        <dbReference type="RuleBase" id="RU361274"/>
    </source>
</evidence>
<comment type="catalytic activity">
    <reaction evidence="11">
        <text>S-methyl-5'-thioadenosine + phosphate = 5-(methylsulfanyl)-alpha-D-ribose 1-phosphate + adenine</text>
        <dbReference type="Rhea" id="RHEA:11852"/>
        <dbReference type="ChEBI" id="CHEBI:16708"/>
        <dbReference type="ChEBI" id="CHEBI:17509"/>
        <dbReference type="ChEBI" id="CHEBI:43474"/>
        <dbReference type="ChEBI" id="CHEBI:58533"/>
        <dbReference type="EC" id="2.4.2.28"/>
    </reaction>
    <physiologicalReaction direction="left-to-right" evidence="11">
        <dbReference type="Rhea" id="RHEA:11853"/>
    </physiologicalReaction>
</comment>
<comment type="catalytic activity">
    <reaction evidence="10">
        <text>adenosine + phosphate = alpha-D-ribose 1-phosphate + adenine</text>
        <dbReference type="Rhea" id="RHEA:27642"/>
        <dbReference type="ChEBI" id="CHEBI:16335"/>
        <dbReference type="ChEBI" id="CHEBI:16708"/>
        <dbReference type="ChEBI" id="CHEBI:43474"/>
        <dbReference type="ChEBI" id="CHEBI:57720"/>
        <dbReference type="EC" id="2.4.2.1"/>
    </reaction>
    <physiologicalReaction direction="left-to-right" evidence="10">
        <dbReference type="Rhea" id="RHEA:27643"/>
    </physiologicalReaction>
</comment>
<dbReference type="Pfam" id="PF02578">
    <property type="entry name" value="Cu-oxidase_4"/>
    <property type="match status" value="1"/>
</dbReference>
<comment type="caution">
    <text evidence="13">The sequence shown here is derived from an EMBL/GenBank/DDBJ whole genome shotgun (WGS) entry which is preliminary data.</text>
</comment>
<comment type="cofactor">
    <cofactor evidence="2">
        <name>Zn(2+)</name>
        <dbReference type="ChEBI" id="CHEBI:29105"/>
    </cofactor>
</comment>
<dbReference type="PANTHER" id="PTHR30616:SF2">
    <property type="entry name" value="PURINE NUCLEOSIDE PHOSPHORYLASE LACC1"/>
    <property type="match status" value="1"/>
</dbReference>
<organism evidence="13 14">
    <name type="scientific">Salipaludibacillus keqinensis</name>
    <dbReference type="NCBI Taxonomy" id="2045207"/>
    <lineage>
        <taxon>Bacteria</taxon>
        <taxon>Bacillati</taxon>
        <taxon>Bacillota</taxon>
        <taxon>Bacilli</taxon>
        <taxon>Bacillales</taxon>
        <taxon>Bacillaceae</taxon>
    </lineage>
</organism>
<evidence type="ECO:0000256" key="4">
    <source>
        <dbReference type="ARBA" id="ARBA00007353"/>
    </source>
</evidence>
<dbReference type="GO" id="GO:0017061">
    <property type="term" value="F:S-methyl-5-thioadenosine phosphorylase activity"/>
    <property type="evidence" value="ECO:0007669"/>
    <property type="project" value="UniProtKB-EC"/>
</dbReference>
<evidence type="ECO:0000256" key="8">
    <source>
        <dbReference type="ARBA" id="ARBA00022833"/>
    </source>
</evidence>
<dbReference type="AlphaFoldDB" id="A0A323TMW0"/>
<evidence type="ECO:0000256" key="5">
    <source>
        <dbReference type="ARBA" id="ARBA00022679"/>
    </source>
</evidence>
<reference evidence="13 14" key="1">
    <citation type="submission" date="2017-10" db="EMBL/GenBank/DDBJ databases">
        <title>Bacillus sp. nov., a halophilic bacterium isolated from a Keqin Lake.</title>
        <authorList>
            <person name="Wang H."/>
        </authorList>
    </citation>
    <scope>NUCLEOTIDE SEQUENCE [LARGE SCALE GENOMIC DNA]</scope>
    <source>
        <strain evidence="13 14">KQ-12</strain>
    </source>
</reference>
<keyword evidence="7" id="KW-0378">Hydrolase</keyword>